<reference evidence="1" key="1">
    <citation type="journal article" date="2020" name="Nature">
        <title>Giant virus diversity and host interactions through global metagenomics.</title>
        <authorList>
            <person name="Schulz F."/>
            <person name="Roux S."/>
            <person name="Paez-Espino D."/>
            <person name="Jungbluth S."/>
            <person name="Walsh D.A."/>
            <person name="Denef V.J."/>
            <person name="McMahon K.D."/>
            <person name="Konstantinidis K.T."/>
            <person name="Eloe-Fadrosh E.A."/>
            <person name="Kyrpides N.C."/>
            <person name="Woyke T."/>
        </authorList>
    </citation>
    <scope>NUCLEOTIDE SEQUENCE</scope>
    <source>
        <strain evidence="1">GVMAG-S-1064190-84</strain>
    </source>
</reference>
<protein>
    <submittedName>
        <fullName evidence="1">Uncharacterized protein</fullName>
    </submittedName>
</protein>
<proteinExistence type="predicted"/>
<sequence>MKKDKKVLELVPIDKKIENEFNKIAIKFLEDTKEQLLNGEISELIIITKFDDSTEIIPITYSLTSAVGMLELSKQELIISRFMDEMIED</sequence>
<dbReference type="EMBL" id="MN740699">
    <property type="protein sequence ID" value="QHU08910.1"/>
    <property type="molecule type" value="Genomic_DNA"/>
</dbReference>
<evidence type="ECO:0000313" key="1">
    <source>
        <dbReference type="EMBL" id="QHU08910.1"/>
    </source>
</evidence>
<organism evidence="1">
    <name type="scientific">viral metagenome</name>
    <dbReference type="NCBI Taxonomy" id="1070528"/>
    <lineage>
        <taxon>unclassified sequences</taxon>
        <taxon>metagenomes</taxon>
        <taxon>organismal metagenomes</taxon>
    </lineage>
</organism>
<dbReference type="AlphaFoldDB" id="A0A6C0JW31"/>
<name>A0A6C0JW31_9ZZZZ</name>
<accession>A0A6C0JW31</accession>